<accession>A0A3M7S772</accession>
<comment type="caution">
    <text evidence="6">The sequence shown here is derived from an EMBL/GenBank/DDBJ whole genome shotgun (WGS) entry which is preliminary data.</text>
</comment>
<dbReference type="InterPro" id="IPR041913">
    <property type="entry name" value="POLD3_sf"/>
</dbReference>
<evidence type="ECO:0000313" key="7">
    <source>
        <dbReference type="Proteomes" id="UP000276133"/>
    </source>
</evidence>
<dbReference type="GO" id="GO:0003887">
    <property type="term" value="F:DNA-directed DNA polymerase activity"/>
    <property type="evidence" value="ECO:0007669"/>
    <property type="project" value="TreeGrafter"/>
</dbReference>
<organism evidence="6 7">
    <name type="scientific">Brachionus plicatilis</name>
    <name type="common">Marine rotifer</name>
    <name type="synonym">Brachionus muelleri</name>
    <dbReference type="NCBI Taxonomy" id="10195"/>
    <lineage>
        <taxon>Eukaryota</taxon>
        <taxon>Metazoa</taxon>
        <taxon>Spiralia</taxon>
        <taxon>Gnathifera</taxon>
        <taxon>Rotifera</taxon>
        <taxon>Eurotatoria</taxon>
        <taxon>Monogononta</taxon>
        <taxon>Pseudotrocha</taxon>
        <taxon>Ploima</taxon>
        <taxon>Brachionidae</taxon>
        <taxon>Brachionus</taxon>
    </lineage>
</organism>
<evidence type="ECO:0000256" key="3">
    <source>
        <dbReference type="ARBA" id="ARBA00022705"/>
    </source>
</evidence>
<dbReference type="GO" id="GO:0006271">
    <property type="term" value="P:DNA strand elongation involved in DNA replication"/>
    <property type="evidence" value="ECO:0007669"/>
    <property type="project" value="TreeGrafter"/>
</dbReference>
<dbReference type="AlphaFoldDB" id="A0A3M7S772"/>
<keyword evidence="4" id="KW-0539">Nucleus</keyword>
<dbReference type="InterPro" id="IPR019038">
    <property type="entry name" value="POLD3"/>
</dbReference>
<dbReference type="GO" id="GO:1904161">
    <property type="term" value="P:DNA synthesis involved in UV-damage excision repair"/>
    <property type="evidence" value="ECO:0007669"/>
    <property type="project" value="TreeGrafter"/>
</dbReference>
<protein>
    <recommendedName>
        <fullName evidence="2">DNA polymerase delta subunit 3</fullName>
    </recommendedName>
</protein>
<proteinExistence type="predicted"/>
<dbReference type="GO" id="GO:0043625">
    <property type="term" value="C:delta DNA polymerase complex"/>
    <property type="evidence" value="ECO:0007669"/>
    <property type="project" value="InterPro"/>
</dbReference>
<keyword evidence="7" id="KW-1185">Reference proteome</keyword>
<gene>
    <name evidence="6" type="ORF">BpHYR1_053502</name>
</gene>
<feature type="region of interest" description="Disordered" evidence="5">
    <location>
        <begin position="153"/>
        <end position="226"/>
    </location>
</feature>
<dbReference type="EMBL" id="REGN01001939">
    <property type="protein sequence ID" value="RNA31477.1"/>
    <property type="molecule type" value="Genomic_DNA"/>
</dbReference>
<reference evidence="6 7" key="1">
    <citation type="journal article" date="2018" name="Sci. Rep.">
        <title>Genomic signatures of local adaptation to the degree of environmental predictability in rotifers.</title>
        <authorList>
            <person name="Franch-Gras L."/>
            <person name="Hahn C."/>
            <person name="Garcia-Roger E.M."/>
            <person name="Carmona M.J."/>
            <person name="Serra M."/>
            <person name="Gomez A."/>
        </authorList>
    </citation>
    <scope>NUCLEOTIDE SEQUENCE [LARGE SCALE GENOMIC DNA]</scope>
    <source>
        <strain evidence="6">HYR1</strain>
    </source>
</reference>
<feature type="compositionally biased region" description="Polar residues" evidence="5">
    <location>
        <begin position="213"/>
        <end position="226"/>
    </location>
</feature>
<dbReference type="GO" id="GO:0006297">
    <property type="term" value="P:nucleotide-excision repair, DNA gap filling"/>
    <property type="evidence" value="ECO:0007669"/>
    <property type="project" value="TreeGrafter"/>
</dbReference>
<name>A0A3M7S772_BRAPC</name>
<dbReference type="OrthoDB" id="514823at2759"/>
<evidence type="ECO:0000313" key="6">
    <source>
        <dbReference type="EMBL" id="RNA31477.1"/>
    </source>
</evidence>
<dbReference type="Proteomes" id="UP000276133">
    <property type="component" value="Unassembled WGS sequence"/>
</dbReference>
<comment type="subcellular location">
    <subcellularLocation>
        <location evidence="1">Nucleus</location>
    </subcellularLocation>
</comment>
<evidence type="ECO:0000256" key="1">
    <source>
        <dbReference type="ARBA" id="ARBA00004123"/>
    </source>
</evidence>
<feature type="compositionally biased region" description="Basic and acidic residues" evidence="5">
    <location>
        <begin position="160"/>
        <end position="174"/>
    </location>
</feature>
<evidence type="ECO:0000256" key="2">
    <source>
        <dbReference type="ARBA" id="ARBA00017589"/>
    </source>
</evidence>
<dbReference type="PANTHER" id="PTHR17598">
    <property type="entry name" value="DNA POLYMERASE DELTA SUBUNIT 3"/>
    <property type="match status" value="1"/>
</dbReference>
<dbReference type="Gene3D" id="3.90.1030.20">
    <property type="entry name" value="DNA polymerase delta, p66 (Cdc27) subunit, wHTH domain"/>
    <property type="match status" value="1"/>
</dbReference>
<dbReference type="PANTHER" id="PTHR17598:SF13">
    <property type="entry name" value="DNA POLYMERASE DELTA SUBUNIT 3"/>
    <property type="match status" value="1"/>
</dbReference>
<evidence type="ECO:0000256" key="4">
    <source>
        <dbReference type="ARBA" id="ARBA00023242"/>
    </source>
</evidence>
<evidence type="ECO:0000256" key="5">
    <source>
        <dbReference type="SAM" id="MobiDB-lite"/>
    </source>
</evidence>
<keyword evidence="3" id="KW-0235">DNA replication</keyword>
<sequence length="226" mass="25818">MVLDFDNEIEILLNDQEKIVTYKELNNRFDITPSQSQELLCKFVEKKRKEDPTAKFYVTFNKQISLVNEADIDSFEKECKIESKKVYSIQNFKIEDFNLLFSNDVDSSNNIARKSNLLVKFNDKIPVNLAEKATVVVKNEPLVEIKPKPIETAKTTSSDLSKHKEDVSNQKENIKGSVKVESMDTSEPIGKKTKFGEESKQKSTVKPNAKQPVKNQSTLTSFFKKA</sequence>